<feature type="active site" description="Nucleophile" evidence="8">
    <location>
        <position position="170"/>
    </location>
</feature>
<dbReference type="FunFam" id="3.40.50.1820:FF:000057">
    <property type="entry name" value="Lipase"/>
    <property type="match status" value="1"/>
</dbReference>
<dbReference type="Pfam" id="PF04083">
    <property type="entry name" value="Abhydro_lipase"/>
    <property type="match status" value="1"/>
</dbReference>
<dbReference type="Proteomes" id="UP000095300">
    <property type="component" value="Unassembled WGS sequence"/>
</dbReference>
<dbReference type="Gene3D" id="3.40.50.1820">
    <property type="entry name" value="alpha/beta hydrolase"/>
    <property type="match status" value="1"/>
</dbReference>
<dbReference type="SUPFAM" id="SSF53474">
    <property type="entry name" value="alpha/beta-Hydrolases"/>
    <property type="match status" value="1"/>
</dbReference>
<keyword evidence="4 7" id="KW-0442">Lipid degradation</keyword>
<dbReference type="KEGG" id="scac:106082315"/>
<dbReference type="InterPro" id="IPR029058">
    <property type="entry name" value="AB_hydrolase_fold"/>
</dbReference>
<keyword evidence="5" id="KW-0443">Lipid metabolism</keyword>
<keyword evidence="2" id="KW-0732">Signal</keyword>
<evidence type="ECO:0000313" key="10">
    <source>
        <dbReference type="EnsemblMetazoa" id="SCAU010735-PA"/>
    </source>
</evidence>
<evidence type="ECO:0000256" key="5">
    <source>
        <dbReference type="ARBA" id="ARBA00023098"/>
    </source>
</evidence>
<evidence type="ECO:0000256" key="3">
    <source>
        <dbReference type="ARBA" id="ARBA00022801"/>
    </source>
</evidence>
<feature type="active site" description="Charge relay system" evidence="8">
    <location>
        <position position="366"/>
    </location>
</feature>
<keyword evidence="6" id="KW-0325">Glycoprotein</keyword>
<evidence type="ECO:0000256" key="1">
    <source>
        <dbReference type="ARBA" id="ARBA00010701"/>
    </source>
</evidence>
<organism evidence="10 11">
    <name type="scientific">Stomoxys calcitrans</name>
    <name type="common">Stable fly</name>
    <name type="synonym">Conops calcitrans</name>
    <dbReference type="NCBI Taxonomy" id="35570"/>
    <lineage>
        <taxon>Eukaryota</taxon>
        <taxon>Metazoa</taxon>
        <taxon>Ecdysozoa</taxon>
        <taxon>Arthropoda</taxon>
        <taxon>Hexapoda</taxon>
        <taxon>Insecta</taxon>
        <taxon>Pterygota</taxon>
        <taxon>Neoptera</taxon>
        <taxon>Endopterygota</taxon>
        <taxon>Diptera</taxon>
        <taxon>Brachycera</taxon>
        <taxon>Muscomorpha</taxon>
        <taxon>Muscoidea</taxon>
        <taxon>Muscidae</taxon>
        <taxon>Stomoxys</taxon>
    </lineage>
</organism>
<dbReference type="STRING" id="35570.A0A1I8PSP0"/>
<protein>
    <recommendedName>
        <fullName evidence="7">Lipase</fullName>
    </recommendedName>
</protein>
<dbReference type="InterPro" id="IPR006693">
    <property type="entry name" value="AB_hydrolase_lipase"/>
</dbReference>
<sequence length="397" mass="45721">MLKINVIGSIFSMYAIALLQATYLDKTYPKSVIQDAVLDTAQLIAKYKYPIETHYVTTEDKYILCLHRISNRGKPPVFLMHGLLDSSAAWVIMGPTKSLGYYLYDNDYDVWMGNARGNRYSRNHTDLNPDKDELFWTFSWHEIGVNDLPAMLDYVLKQTGYKKIGYFGHSQGTTAFWVMCAMHPKYNEIITMMHAIAPVAFMKHLKAPLLPLAQTALEAAQNRISEFMPHTKWFWKSCFLSKLTEVACVEALFQIMGRDLPQTNMTMLPAILGHFPAGCNLKQITHYLQLVENDRFCLFDYGLEENMKLYKQSSPPDYPLEKITAPVGLYYTLNDYLTNDVDVERLAQLLPNVVKKKLFPSKTWNHMALIWGIDAREAACKDMLETMKKYPYTTYTV</sequence>
<feature type="active site" description="Charge relay system" evidence="8">
    <location>
        <position position="335"/>
    </location>
</feature>
<gene>
    <name evidence="10" type="primary">106082315</name>
</gene>
<dbReference type="GO" id="GO:0016788">
    <property type="term" value="F:hydrolase activity, acting on ester bonds"/>
    <property type="evidence" value="ECO:0007669"/>
    <property type="project" value="InterPro"/>
</dbReference>
<evidence type="ECO:0000256" key="7">
    <source>
        <dbReference type="PIRNR" id="PIRNR000862"/>
    </source>
</evidence>
<dbReference type="InterPro" id="IPR025483">
    <property type="entry name" value="Lipase_euk"/>
</dbReference>
<evidence type="ECO:0000256" key="4">
    <source>
        <dbReference type="ARBA" id="ARBA00022963"/>
    </source>
</evidence>
<comment type="similarity">
    <text evidence="1 7">Belongs to the AB hydrolase superfamily. Lipase family.</text>
</comment>
<name>A0A1I8PSP0_STOCA</name>
<reference evidence="10" key="1">
    <citation type="submission" date="2020-05" db="UniProtKB">
        <authorList>
            <consortium name="EnsemblMetazoa"/>
        </authorList>
    </citation>
    <scope>IDENTIFICATION</scope>
    <source>
        <strain evidence="10">USDA</strain>
    </source>
</reference>
<proteinExistence type="inferred from homology"/>
<dbReference type="GO" id="GO:0016042">
    <property type="term" value="P:lipid catabolic process"/>
    <property type="evidence" value="ECO:0007669"/>
    <property type="project" value="UniProtKB-KW"/>
</dbReference>
<feature type="domain" description="Partial AB-hydrolase lipase" evidence="9">
    <location>
        <begin position="40"/>
        <end position="93"/>
    </location>
</feature>
<dbReference type="EnsemblMetazoa" id="SCAU010735-RA">
    <property type="protein sequence ID" value="SCAU010735-PA"/>
    <property type="gene ID" value="SCAU010735"/>
</dbReference>
<dbReference type="OrthoDB" id="9974421at2759"/>
<evidence type="ECO:0000256" key="2">
    <source>
        <dbReference type="ARBA" id="ARBA00022729"/>
    </source>
</evidence>
<evidence type="ECO:0000256" key="8">
    <source>
        <dbReference type="PIRSR" id="PIRSR000862-1"/>
    </source>
</evidence>
<dbReference type="AlphaFoldDB" id="A0A1I8PSP0"/>
<dbReference type="PANTHER" id="PTHR11005">
    <property type="entry name" value="LYSOSOMAL ACID LIPASE-RELATED"/>
    <property type="match status" value="1"/>
</dbReference>
<keyword evidence="3 7" id="KW-0378">Hydrolase</keyword>
<accession>A0A1I8PSP0</accession>
<dbReference type="VEuPathDB" id="VectorBase:SCAU010735"/>
<evidence type="ECO:0000259" key="9">
    <source>
        <dbReference type="Pfam" id="PF04083"/>
    </source>
</evidence>
<dbReference type="PIRSF" id="PIRSF000862">
    <property type="entry name" value="Steryl_ester_lip"/>
    <property type="match status" value="1"/>
</dbReference>
<evidence type="ECO:0000313" key="11">
    <source>
        <dbReference type="Proteomes" id="UP000095300"/>
    </source>
</evidence>
<keyword evidence="11" id="KW-1185">Reference proteome</keyword>
<evidence type="ECO:0000256" key="6">
    <source>
        <dbReference type="ARBA" id="ARBA00023180"/>
    </source>
</evidence>